<feature type="domain" description="BT-3987-like N-terminal" evidence="2">
    <location>
        <begin position="96"/>
        <end position="176"/>
    </location>
</feature>
<gene>
    <name evidence="4" type="ORF">F2Z09_23850</name>
    <name evidence="3" type="ORF">F2Z22_22835</name>
</gene>
<name>A0A7J4YHJ3_9BACE</name>
<feature type="non-terminal residue" evidence="3">
    <location>
        <position position="244"/>
    </location>
</feature>
<dbReference type="Proteomes" id="UP000440198">
    <property type="component" value="Unassembled WGS sequence"/>
</dbReference>
<dbReference type="Proteomes" id="UP000421791">
    <property type="component" value="Unassembled WGS sequence"/>
</dbReference>
<dbReference type="AlphaFoldDB" id="A0A7J4YHJ3"/>
<comment type="caution">
    <text evidence="3">The sequence shown here is derived from an EMBL/GenBank/DDBJ whole genome shotgun (WGS) entry which is preliminary data.</text>
</comment>
<evidence type="ECO:0000256" key="1">
    <source>
        <dbReference type="SAM" id="Phobius"/>
    </source>
</evidence>
<evidence type="ECO:0000313" key="5">
    <source>
        <dbReference type="Proteomes" id="UP000421791"/>
    </source>
</evidence>
<feature type="transmembrane region" description="Helical" evidence="1">
    <location>
        <begin position="46"/>
        <end position="65"/>
    </location>
</feature>
<evidence type="ECO:0000313" key="3">
    <source>
        <dbReference type="EMBL" id="KAA5224539.1"/>
    </source>
</evidence>
<dbReference type="InterPro" id="IPR013728">
    <property type="entry name" value="BT_3987-like_N"/>
</dbReference>
<protein>
    <submittedName>
        <fullName evidence="3">DUF1735 domain-containing protein</fullName>
    </submittedName>
</protein>
<dbReference type="EMBL" id="VWAK01000122">
    <property type="protein sequence ID" value="KAA5224539.1"/>
    <property type="molecule type" value="Genomic_DNA"/>
</dbReference>
<proteinExistence type="predicted"/>
<keyword evidence="1" id="KW-0472">Membrane</keyword>
<keyword evidence="1" id="KW-0812">Transmembrane</keyword>
<keyword evidence="1" id="KW-1133">Transmembrane helix</keyword>
<evidence type="ECO:0000313" key="6">
    <source>
        <dbReference type="Proteomes" id="UP000440198"/>
    </source>
</evidence>
<evidence type="ECO:0000313" key="4">
    <source>
        <dbReference type="EMBL" id="KAA5247151.1"/>
    </source>
</evidence>
<dbReference type="Gene3D" id="2.60.40.1740">
    <property type="entry name" value="hypothetical protein (bacova_03559)"/>
    <property type="match status" value="1"/>
</dbReference>
<dbReference type="EMBL" id="VWAG01000228">
    <property type="protein sequence ID" value="KAA5247151.1"/>
    <property type="molecule type" value="Genomic_DNA"/>
</dbReference>
<keyword evidence="6" id="KW-1185">Reference proteome</keyword>
<organism evidence="3 5">
    <name type="scientific">Bacteroides finegoldii</name>
    <dbReference type="NCBI Taxonomy" id="338188"/>
    <lineage>
        <taxon>Bacteria</taxon>
        <taxon>Pseudomonadati</taxon>
        <taxon>Bacteroidota</taxon>
        <taxon>Bacteroidia</taxon>
        <taxon>Bacteroidales</taxon>
        <taxon>Bacteroidaceae</taxon>
        <taxon>Bacteroides</taxon>
    </lineage>
</organism>
<evidence type="ECO:0000259" key="2">
    <source>
        <dbReference type="Pfam" id="PF08522"/>
    </source>
</evidence>
<sequence>MARLSKIIRVTEIHLKLKREIRHGFLLHFLKKIILNLIRKNMKRTYMKKGLGIIFMLGGICLFSACEQDDLYLGKPVDESQYEGIYKDNSFAICDAQSGSQITVVELYNQDFFKNYATYIRVELSKPANREMNAQVSIDPEYLVTYNKEHFTDFKMYPQTLIELGHTEIALEEDNEVPQTEIVQIAILSSRFPDNLIKYGENSLVDGNDSNKAIEIFVAAKRFVPRSNFLFTVDMQNAQTFSGI</sequence>
<accession>A0A7J4YHJ3</accession>
<dbReference type="Pfam" id="PF08522">
    <property type="entry name" value="BT_3987-like_N"/>
    <property type="match status" value="1"/>
</dbReference>
<reference evidence="5 6" key="1">
    <citation type="journal article" date="2019" name="Nat. Med.">
        <title>A library of human gut bacterial isolates paired with longitudinal multiomics data enables mechanistic microbiome research.</title>
        <authorList>
            <person name="Poyet M."/>
            <person name="Groussin M."/>
            <person name="Gibbons S.M."/>
            <person name="Avila-Pacheco J."/>
            <person name="Jiang X."/>
            <person name="Kearney S.M."/>
            <person name="Perrotta A.R."/>
            <person name="Berdy B."/>
            <person name="Zhao S."/>
            <person name="Lieberman T.D."/>
            <person name="Swanson P.K."/>
            <person name="Smith M."/>
            <person name="Roesemann S."/>
            <person name="Alexander J.E."/>
            <person name="Rich S.A."/>
            <person name="Livny J."/>
            <person name="Vlamakis H."/>
            <person name="Clish C."/>
            <person name="Bullock K."/>
            <person name="Deik A."/>
            <person name="Scott J."/>
            <person name="Pierce K.A."/>
            <person name="Xavier R.J."/>
            <person name="Alm E.J."/>
        </authorList>
    </citation>
    <scope>NUCLEOTIDE SEQUENCE [LARGE SCALE GENOMIC DNA]</scope>
    <source>
        <strain evidence="4 6">BIOML-A2</strain>
        <strain evidence="3 5">BIOML-A6</strain>
    </source>
</reference>